<accession>A0A2S9QIS1</accession>
<name>A0A2S9QIS1_9HYPH</name>
<proteinExistence type="predicted"/>
<dbReference type="Proteomes" id="UP000237682">
    <property type="component" value="Unassembled WGS sequence"/>
</dbReference>
<dbReference type="OrthoDB" id="7173870at2"/>
<keyword evidence="1" id="KW-0812">Transmembrane</keyword>
<gene>
    <name evidence="2" type="ORF">C5L14_01005</name>
</gene>
<feature type="transmembrane region" description="Helical" evidence="1">
    <location>
        <begin position="15"/>
        <end position="33"/>
    </location>
</feature>
<dbReference type="AlphaFoldDB" id="A0A2S9QIS1"/>
<evidence type="ECO:0000313" key="3">
    <source>
        <dbReference type="Proteomes" id="UP000237682"/>
    </source>
</evidence>
<keyword evidence="3" id="KW-1185">Reference proteome</keyword>
<dbReference type="RefSeq" id="WP_105860168.1">
    <property type="nucleotide sequence ID" value="NZ_PUEJ01000001.1"/>
</dbReference>
<evidence type="ECO:0000256" key="1">
    <source>
        <dbReference type="SAM" id="Phobius"/>
    </source>
</evidence>
<protein>
    <submittedName>
        <fullName evidence="2">CcoQ/FixQ family Cbb3-type cytochrome c oxidase assembly chaperone</fullName>
    </submittedName>
</protein>
<comment type="caution">
    <text evidence="2">The sequence shown here is derived from an EMBL/GenBank/DDBJ whole genome shotgun (WGS) entry which is preliminary data.</text>
</comment>
<keyword evidence="1" id="KW-0472">Membrane</keyword>
<reference evidence="2 3" key="1">
    <citation type="submission" date="2018-02" db="EMBL/GenBank/DDBJ databases">
        <title>Whole genome sequencing of endophytic bacterium.</title>
        <authorList>
            <person name="Eedara R."/>
            <person name="Podile A.R."/>
        </authorList>
    </citation>
    <scope>NUCLEOTIDE SEQUENCE [LARGE SCALE GENOMIC DNA]</scope>
    <source>
        <strain evidence="2 3">RP1T</strain>
    </source>
</reference>
<dbReference type="Pfam" id="PF05545">
    <property type="entry name" value="FixQ"/>
    <property type="match status" value="1"/>
</dbReference>
<evidence type="ECO:0000313" key="2">
    <source>
        <dbReference type="EMBL" id="PRH89202.1"/>
    </source>
</evidence>
<keyword evidence="1" id="KW-1133">Transmembrane helix</keyword>
<dbReference type="CDD" id="cd01324">
    <property type="entry name" value="cbb3_Oxidase_CcoQ"/>
    <property type="match status" value="1"/>
</dbReference>
<sequence length="56" mass="6325">MDFDHQSVVAFSKSWGLFYLIGFSIAVTIYALWPAKKAEFDRAANSILDTTDRPGR</sequence>
<dbReference type="InterPro" id="IPR008621">
    <property type="entry name" value="Cbb3-typ_cyt_oxidase_comp"/>
</dbReference>
<organism evidence="2 3">
    <name type="scientific">Labrys okinawensis</name>
    <dbReference type="NCBI Taxonomy" id="346911"/>
    <lineage>
        <taxon>Bacteria</taxon>
        <taxon>Pseudomonadati</taxon>
        <taxon>Pseudomonadota</taxon>
        <taxon>Alphaproteobacteria</taxon>
        <taxon>Hyphomicrobiales</taxon>
        <taxon>Xanthobacteraceae</taxon>
        <taxon>Labrys</taxon>
    </lineage>
</organism>
<dbReference type="EMBL" id="PUEJ01000001">
    <property type="protein sequence ID" value="PRH89202.1"/>
    <property type="molecule type" value="Genomic_DNA"/>
</dbReference>